<sequence>MSVIVYSMFAEESINSYYHLASSYTSYNFSAPISQVNDASIAPQAAVKSSPFVILPIGINIGKRNVLQSASVKGYEDGEKAVDFPNWLIPFQDIITALNLTVSTLPNGELEIKGVGLIKRIKLNELTSDPELGLVISIAQIEELLQVKSQFDIAAYSIILEPPWLNFQGRKNRQKESQVIIKEVGFLELINLIYWIVPPGNYKKDNI</sequence>
<protein>
    <submittedName>
        <fullName evidence="1">Uncharacterized protein</fullName>
    </submittedName>
</protein>
<accession>A0ABT5AKA7</accession>
<reference evidence="1 2" key="1">
    <citation type="submission" date="2023-01" db="EMBL/GenBank/DDBJ databases">
        <title>Genomes from the Australian National Cyanobacteria Reference Collection.</title>
        <authorList>
            <person name="Willis A."/>
            <person name="Lee E.M.F."/>
        </authorList>
    </citation>
    <scope>NUCLEOTIDE SEQUENCE [LARGE SCALE GENOMIC DNA]</scope>
    <source>
        <strain evidence="1 2">CS-1226</strain>
    </source>
</reference>
<organism evidence="1 2">
    <name type="scientific">Dolichospermum planctonicum CS-1226</name>
    <dbReference type="NCBI Taxonomy" id="3021751"/>
    <lineage>
        <taxon>Bacteria</taxon>
        <taxon>Bacillati</taxon>
        <taxon>Cyanobacteriota</taxon>
        <taxon>Cyanophyceae</taxon>
        <taxon>Nostocales</taxon>
        <taxon>Aphanizomenonaceae</taxon>
        <taxon>Dolichospermum</taxon>
        <taxon>Dolichospermum planctonicum</taxon>
    </lineage>
</organism>
<keyword evidence="2" id="KW-1185">Reference proteome</keyword>
<comment type="caution">
    <text evidence="1">The sequence shown here is derived from an EMBL/GenBank/DDBJ whole genome shotgun (WGS) entry which is preliminary data.</text>
</comment>
<evidence type="ECO:0000313" key="1">
    <source>
        <dbReference type="EMBL" id="MDB9537127.1"/>
    </source>
</evidence>
<proteinExistence type="predicted"/>
<evidence type="ECO:0000313" key="2">
    <source>
        <dbReference type="Proteomes" id="UP001211249"/>
    </source>
</evidence>
<name>A0ABT5AKA7_9CYAN</name>
<gene>
    <name evidence="1" type="ORF">PN451_15040</name>
</gene>
<dbReference type="EMBL" id="JAQMUC010000082">
    <property type="protein sequence ID" value="MDB9537127.1"/>
    <property type="molecule type" value="Genomic_DNA"/>
</dbReference>
<dbReference type="Proteomes" id="UP001211249">
    <property type="component" value="Unassembled WGS sequence"/>
</dbReference>